<protein>
    <submittedName>
        <fullName evidence="5">Glycosyltransferase</fullName>
        <ecNumber evidence="5">2.4.-.-</ecNumber>
    </submittedName>
</protein>
<evidence type="ECO:0000313" key="6">
    <source>
        <dbReference type="Proteomes" id="UP001595947"/>
    </source>
</evidence>
<keyword evidence="1 5" id="KW-0328">Glycosyltransferase</keyword>
<accession>A0ABV9YJ44</accession>
<dbReference type="PANTHER" id="PTHR45947">
    <property type="entry name" value="SULFOQUINOVOSYL TRANSFERASE SQD2"/>
    <property type="match status" value="1"/>
</dbReference>
<dbReference type="RefSeq" id="WP_378035249.1">
    <property type="nucleotide sequence ID" value="NZ_JBHSIV010000005.1"/>
</dbReference>
<dbReference type="Pfam" id="PF00534">
    <property type="entry name" value="Glycos_transf_1"/>
    <property type="match status" value="1"/>
</dbReference>
<evidence type="ECO:0000259" key="4">
    <source>
        <dbReference type="Pfam" id="PF13439"/>
    </source>
</evidence>
<evidence type="ECO:0000313" key="5">
    <source>
        <dbReference type="EMBL" id="MFC5061896.1"/>
    </source>
</evidence>
<dbReference type="InterPro" id="IPR028098">
    <property type="entry name" value="Glyco_trans_4-like_N"/>
</dbReference>
<feature type="domain" description="Glycosyl transferase family 1" evidence="3">
    <location>
        <begin position="189"/>
        <end position="356"/>
    </location>
</feature>
<organism evidence="5 6">
    <name type="scientific">Actinomycetospora atypica</name>
    <dbReference type="NCBI Taxonomy" id="1290095"/>
    <lineage>
        <taxon>Bacteria</taxon>
        <taxon>Bacillati</taxon>
        <taxon>Actinomycetota</taxon>
        <taxon>Actinomycetes</taxon>
        <taxon>Pseudonocardiales</taxon>
        <taxon>Pseudonocardiaceae</taxon>
        <taxon>Actinomycetospora</taxon>
    </lineage>
</organism>
<dbReference type="InterPro" id="IPR050194">
    <property type="entry name" value="Glycosyltransferase_grp1"/>
</dbReference>
<evidence type="ECO:0000259" key="3">
    <source>
        <dbReference type="Pfam" id="PF00534"/>
    </source>
</evidence>
<reference evidence="6" key="1">
    <citation type="journal article" date="2019" name="Int. J. Syst. Evol. Microbiol.">
        <title>The Global Catalogue of Microorganisms (GCM) 10K type strain sequencing project: providing services to taxonomists for standard genome sequencing and annotation.</title>
        <authorList>
            <consortium name="The Broad Institute Genomics Platform"/>
            <consortium name="The Broad Institute Genome Sequencing Center for Infectious Disease"/>
            <person name="Wu L."/>
            <person name="Ma J."/>
        </authorList>
    </citation>
    <scope>NUCLEOTIDE SEQUENCE [LARGE SCALE GENOMIC DNA]</scope>
    <source>
        <strain evidence="6">CGMCC 4.7093</strain>
    </source>
</reference>
<dbReference type="Pfam" id="PF13439">
    <property type="entry name" value="Glyco_transf_4"/>
    <property type="match status" value="1"/>
</dbReference>
<dbReference type="PANTHER" id="PTHR45947:SF3">
    <property type="entry name" value="SULFOQUINOVOSYL TRANSFERASE SQD2"/>
    <property type="match status" value="1"/>
</dbReference>
<dbReference type="Gene3D" id="3.40.50.2000">
    <property type="entry name" value="Glycogen Phosphorylase B"/>
    <property type="match status" value="2"/>
</dbReference>
<dbReference type="EMBL" id="JBHSIV010000005">
    <property type="protein sequence ID" value="MFC5061896.1"/>
    <property type="molecule type" value="Genomic_DNA"/>
</dbReference>
<evidence type="ECO:0000256" key="2">
    <source>
        <dbReference type="ARBA" id="ARBA00022679"/>
    </source>
</evidence>
<dbReference type="InterPro" id="IPR001296">
    <property type="entry name" value="Glyco_trans_1"/>
</dbReference>
<proteinExistence type="predicted"/>
<keyword evidence="6" id="KW-1185">Reference proteome</keyword>
<comment type="caution">
    <text evidence="5">The sequence shown here is derived from an EMBL/GenBank/DDBJ whole genome shotgun (WGS) entry which is preliminary data.</text>
</comment>
<dbReference type="Proteomes" id="UP001595947">
    <property type="component" value="Unassembled WGS sequence"/>
</dbReference>
<gene>
    <name evidence="5" type="ORF">ACFPBZ_06740</name>
</gene>
<keyword evidence="2 5" id="KW-0808">Transferase</keyword>
<feature type="domain" description="Glycosyltransferase subfamily 4-like N-terminal" evidence="4">
    <location>
        <begin position="22"/>
        <end position="129"/>
    </location>
</feature>
<evidence type="ECO:0000256" key="1">
    <source>
        <dbReference type="ARBA" id="ARBA00022676"/>
    </source>
</evidence>
<name>A0ABV9YJ44_9PSEU</name>
<dbReference type="EC" id="2.4.-.-" evidence="5"/>
<sequence>MTGRPTVLIDAGPWLPVPPEGYGGIEAVLATLIPELRRLGVRVVLATVGTSTLEVDEQITTFPGPRFADIAAPYNRVMGVAAAHVDRVLQELRGRDDVDLVHSHLEAWGLVAYADSGVPVLHTLHWDLAKHPELYGSFDGGGRVHVNGVSAAQLAGAPAALRRHALGHVHLATPLAARTGPDADPGDHLVVLARLTPAKGQDVAARLAHRTGRRVVLAGPVGPYRDAAALAAAGPQAREHPDVRWFLDEVAPLLDDDRVRWVGTLQGAERDHLVATASAQLCPLQWEEPGGTGIVESLALGTPVVGYARGCLPELLDEGRTGLLVGRDDEDALAALLAEGAERTLDRDACRTEARRRFTPEVMARGYRELYDEVLERAAVRRGPVRSAV</sequence>
<dbReference type="SUPFAM" id="SSF53756">
    <property type="entry name" value="UDP-Glycosyltransferase/glycogen phosphorylase"/>
    <property type="match status" value="1"/>
</dbReference>
<dbReference type="GO" id="GO:0016757">
    <property type="term" value="F:glycosyltransferase activity"/>
    <property type="evidence" value="ECO:0007669"/>
    <property type="project" value="UniProtKB-KW"/>
</dbReference>